<gene>
    <name evidence="3" type="ORF">JKP88DRAFT_224894</name>
</gene>
<keyword evidence="4" id="KW-1185">Reference proteome</keyword>
<evidence type="ECO:0000256" key="2">
    <source>
        <dbReference type="SAM" id="SignalP"/>
    </source>
</evidence>
<evidence type="ECO:0000256" key="1">
    <source>
        <dbReference type="SAM" id="MobiDB-lite"/>
    </source>
</evidence>
<feature type="signal peptide" evidence="2">
    <location>
        <begin position="1"/>
        <end position="25"/>
    </location>
</feature>
<evidence type="ECO:0000313" key="4">
    <source>
        <dbReference type="Proteomes" id="UP000664859"/>
    </source>
</evidence>
<dbReference type="Proteomes" id="UP000664859">
    <property type="component" value="Unassembled WGS sequence"/>
</dbReference>
<sequence length="91" mass="9998">MTMSSWQWVCSPPVHCLLVFGHALATMTMPMDTWRLSVCCRKCILSVVTQPYICTGQIFYTQATASSPRPSPVHGADSATDPFTTDKKASL</sequence>
<proteinExistence type="predicted"/>
<feature type="chain" id="PRO_5032552300" description="Secreted protein" evidence="2">
    <location>
        <begin position="26"/>
        <end position="91"/>
    </location>
</feature>
<feature type="region of interest" description="Disordered" evidence="1">
    <location>
        <begin position="64"/>
        <end position="91"/>
    </location>
</feature>
<reference evidence="3" key="1">
    <citation type="submission" date="2021-02" db="EMBL/GenBank/DDBJ databases">
        <title>First Annotated Genome of the Yellow-green Alga Tribonema minus.</title>
        <authorList>
            <person name="Mahan K.M."/>
        </authorList>
    </citation>
    <scope>NUCLEOTIDE SEQUENCE</scope>
    <source>
        <strain evidence="3">UTEX B ZZ1240</strain>
    </source>
</reference>
<protein>
    <recommendedName>
        <fullName evidence="5">Secreted protein</fullName>
    </recommendedName>
</protein>
<name>A0A836CA86_9STRA</name>
<keyword evidence="2" id="KW-0732">Signal</keyword>
<evidence type="ECO:0008006" key="5">
    <source>
        <dbReference type="Google" id="ProtNLM"/>
    </source>
</evidence>
<organism evidence="3 4">
    <name type="scientific">Tribonema minus</name>
    <dbReference type="NCBI Taxonomy" id="303371"/>
    <lineage>
        <taxon>Eukaryota</taxon>
        <taxon>Sar</taxon>
        <taxon>Stramenopiles</taxon>
        <taxon>Ochrophyta</taxon>
        <taxon>PX clade</taxon>
        <taxon>Xanthophyceae</taxon>
        <taxon>Tribonematales</taxon>
        <taxon>Tribonemataceae</taxon>
        <taxon>Tribonema</taxon>
    </lineage>
</organism>
<evidence type="ECO:0000313" key="3">
    <source>
        <dbReference type="EMBL" id="KAG5178870.1"/>
    </source>
</evidence>
<dbReference type="AlphaFoldDB" id="A0A836CA86"/>
<comment type="caution">
    <text evidence="3">The sequence shown here is derived from an EMBL/GenBank/DDBJ whole genome shotgun (WGS) entry which is preliminary data.</text>
</comment>
<dbReference type="EMBL" id="JAFCMP010000511">
    <property type="protein sequence ID" value="KAG5178870.1"/>
    <property type="molecule type" value="Genomic_DNA"/>
</dbReference>
<accession>A0A836CA86</accession>